<keyword evidence="3 10" id="KW-0328">Glycosyltransferase</keyword>
<proteinExistence type="inferred from homology"/>
<feature type="compositionally biased region" description="Basic and acidic residues" evidence="11">
    <location>
        <begin position="56"/>
        <end position="74"/>
    </location>
</feature>
<evidence type="ECO:0000256" key="8">
    <source>
        <dbReference type="ARBA" id="ARBA00023034"/>
    </source>
</evidence>
<keyword evidence="4 12" id="KW-0808">Transferase</keyword>
<evidence type="ECO:0000256" key="1">
    <source>
        <dbReference type="ARBA" id="ARBA00004323"/>
    </source>
</evidence>
<dbReference type="GO" id="GO:0006493">
    <property type="term" value="P:protein O-linked glycosylation"/>
    <property type="evidence" value="ECO:0007669"/>
    <property type="project" value="TreeGrafter"/>
</dbReference>
<feature type="non-terminal residue" evidence="12">
    <location>
        <position position="1"/>
    </location>
</feature>
<keyword evidence="8 10" id="KW-0333">Golgi apparatus</keyword>
<name>A0A7K7IKF8_LOXCU</name>
<dbReference type="PANTHER" id="PTHR11214:SF378">
    <property type="entry name" value="BETA-1,3-GALACTOSYLTRANSFERASE 4"/>
    <property type="match status" value="1"/>
</dbReference>
<dbReference type="AlphaFoldDB" id="A0A7K7IKF8"/>
<dbReference type="PANTHER" id="PTHR11214">
    <property type="entry name" value="BETA-1,3-N-ACETYLGLUCOSAMINYLTRANSFERASE"/>
    <property type="match status" value="1"/>
</dbReference>
<keyword evidence="7" id="KW-1133">Transmembrane helix</keyword>
<protein>
    <recommendedName>
        <fullName evidence="10">Hexosyltransferase</fullName>
        <ecNumber evidence="10">2.4.1.-</ecNumber>
    </recommendedName>
</protein>
<feature type="region of interest" description="Disordered" evidence="11">
    <location>
        <begin position="29"/>
        <end position="74"/>
    </location>
</feature>
<keyword evidence="5" id="KW-0812">Transmembrane</keyword>
<gene>
    <name evidence="12" type="primary">B3galt5_0</name>
    <name evidence="12" type="ORF">LOXCUR_R15965</name>
</gene>
<dbReference type="Proteomes" id="UP000564784">
    <property type="component" value="Unassembled WGS sequence"/>
</dbReference>
<evidence type="ECO:0000256" key="11">
    <source>
        <dbReference type="SAM" id="MobiDB-lite"/>
    </source>
</evidence>
<evidence type="ECO:0000256" key="2">
    <source>
        <dbReference type="ARBA" id="ARBA00008661"/>
    </source>
</evidence>
<evidence type="ECO:0000256" key="3">
    <source>
        <dbReference type="ARBA" id="ARBA00022676"/>
    </source>
</evidence>
<sequence>CSPPAPFLLILVPSAPPHLQRRLAVRDTWGGPWGGPRPGSGAPPARTVFVLGKPGDPQEQRELEAESRQHGDIL</sequence>
<feature type="non-terminal residue" evidence="12">
    <location>
        <position position="74"/>
    </location>
</feature>
<evidence type="ECO:0000256" key="10">
    <source>
        <dbReference type="RuleBase" id="RU363063"/>
    </source>
</evidence>
<dbReference type="GO" id="GO:0016758">
    <property type="term" value="F:hexosyltransferase activity"/>
    <property type="evidence" value="ECO:0007669"/>
    <property type="project" value="InterPro"/>
</dbReference>
<dbReference type="InterPro" id="IPR002659">
    <property type="entry name" value="Glyco_trans_31"/>
</dbReference>
<comment type="subcellular location">
    <subcellularLocation>
        <location evidence="1 10">Golgi apparatus membrane</location>
        <topology evidence="1 10">Single-pass type II membrane protein</topology>
    </subcellularLocation>
</comment>
<evidence type="ECO:0000256" key="7">
    <source>
        <dbReference type="ARBA" id="ARBA00022989"/>
    </source>
</evidence>
<keyword evidence="13" id="KW-1185">Reference proteome</keyword>
<accession>A0A7K7IKF8</accession>
<evidence type="ECO:0000256" key="6">
    <source>
        <dbReference type="ARBA" id="ARBA00022968"/>
    </source>
</evidence>
<evidence type="ECO:0000256" key="9">
    <source>
        <dbReference type="ARBA" id="ARBA00023136"/>
    </source>
</evidence>
<organism evidence="12 13">
    <name type="scientific">Loxia curvirostra</name>
    <name type="common">Red crossbill</name>
    <dbReference type="NCBI Taxonomy" id="64802"/>
    <lineage>
        <taxon>Eukaryota</taxon>
        <taxon>Metazoa</taxon>
        <taxon>Chordata</taxon>
        <taxon>Craniata</taxon>
        <taxon>Vertebrata</taxon>
        <taxon>Euteleostomi</taxon>
        <taxon>Archelosauria</taxon>
        <taxon>Archosauria</taxon>
        <taxon>Dinosauria</taxon>
        <taxon>Saurischia</taxon>
        <taxon>Theropoda</taxon>
        <taxon>Coelurosauria</taxon>
        <taxon>Aves</taxon>
        <taxon>Neognathae</taxon>
        <taxon>Neoaves</taxon>
        <taxon>Telluraves</taxon>
        <taxon>Australaves</taxon>
        <taxon>Passeriformes</taxon>
        <taxon>Passeroidea</taxon>
        <taxon>Fringillidae</taxon>
        <taxon>Carduelinae</taxon>
        <taxon>Loxia</taxon>
    </lineage>
</organism>
<evidence type="ECO:0000313" key="12">
    <source>
        <dbReference type="EMBL" id="NWY94555.1"/>
    </source>
</evidence>
<evidence type="ECO:0000256" key="4">
    <source>
        <dbReference type="ARBA" id="ARBA00022679"/>
    </source>
</evidence>
<dbReference type="EMBL" id="VZSM01002405">
    <property type="protein sequence ID" value="NWY94555.1"/>
    <property type="molecule type" value="Genomic_DNA"/>
</dbReference>
<dbReference type="EC" id="2.4.1.-" evidence="10"/>
<evidence type="ECO:0000313" key="13">
    <source>
        <dbReference type="Proteomes" id="UP000564784"/>
    </source>
</evidence>
<dbReference type="GO" id="GO:0000139">
    <property type="term" value="C:Golgi membrane"/>
    <property type="evidence" value="ECO:0007669"/>
    <property type="project" value="UniProtKB-SubCell"/>
</dbReference>
<comment type="similarity">
    <text evidence="2 10">Belongs to the glycosyltransferase 31 family.</text>
</comment>
<reference evidence="12 13" key="1">
    <citation type="submission" date="2019-09" db="EMBL/GenBank/DDBJ databases">
        <title>Bird 10,000 Genomes (B10K) Project - Family phase.</title>
        <authorList>
            <person name="Zhang G."/>
        </authorList>
    </citation>
    <scope>NUCLEOTIDE SEQUENCE [LARGE SCALE GENOMIC DNA]</scope>
    <source>
        <strain evidence="12">OUT-0011</strain>
        <tissue evidence="12">Muscle</tissue>
    </source>
</reference>
<keyword evidence="9" id="KW-0472">Membrane</keyword>
<comment type="caution">
    <text evidence="12">The sequence shown here is derived from an EMBL/GenBank/DDBJ whole genome shotgun (WGS) entry which is preliminary data.</text>
</comment>
<evidence type="ECO:0000256" key="5">
    <source>
        <dbReference type="ARBA" id="ARBA00022692"/>
    </source>
</evidence>
<keyword evidence="6" id="KW-0735">Signal-anchor</keyword>